<dbReference type="AlphaFoldDB" id="A0A6N7X472"/>
<evidence type="ECO:0000256" key="2">
    <source>
        <dbReference type="PROSITE-ProRule" id="PRU00335"/>
    </source>
</evidence>
<feature type="DNA-binding region" description="H-T-H motif" evidence="2">
    <location>
        <begin position="26"/>
        <end position="45"/>
    </location>
</feature>
<dbReference type="OrthoDB" id="9810250at2"/>
<dbReference type="InterPro" id="IPR039532">
    <property type="entry name" value="TetR_C_Firmicutes"/>
</dbReference>
<dbReference type="GO" id="GO:0003677">
    <property type="term" value="F:DNA binding"/>
    <property type="evidence" value="ECO:0007669"/>
    <property type="project" value="UniProtKB-UniRule"/>
</dbReference>
<evidence type="ECO:0000259" key="3">
    <source>
        <dbReference type="PROSITE" id="PS50977"/>
    </source>
</evidence>
<dbReference type="SUPFAM" id="SSF46689">
    <property type="entry name" value="Homeodomain-like"/>
    <property type="match status" value="1"/>
</dbReference>
<organism evidence="4 5">
    <name type="scientific">Streptococcus alactolyticus</name>
    <dbReference type="NCBI Taxonomy" id="29389"/>
    <lineage>
        <taxon>Bacteria</taxon>
        <taxon>Bacillati</taxon>
        <taxon>Bacillota</taxon>
        <taxon>Bacilli</taxon>
        <taxon>Lactobacillales</taxon>
        <taxon>Streptococcaceae</taxon>
        <taxon>Streptococcus</taxon>
    </lineage>
</organism>
<dbReference type="InterPro" id="IPR001647">
    <property type="entry name" value="HTH_TetR"/>
</dbReference>
<dbReference type="Proteomes" id="UP000471052">
    <property type="component" value="Unassembled WGS sequence"/>
</dbReference>
<accession>A0A6N7X472</accession>
<dbReference type="Pfam" id="PF14278">
    <property type="entry name" value="TetR_C_8"/>
    <property type="match status" value="1"/>
</dbReference>
<evidence type="ECO:0000256" key="1">
    <source>
        <dbReference type="ARBA" id="ARBA00023125"/>
    </source>
</evidence>
<sequence length="194" mass="22552">MTQVTKRALEEALKRLLFEKPLSKITIQDLADECGISRMTFYYHFKDIYDLVEWSFVEDANAIFQAEPRTESWEMALQHVFEMIKKDELFIMSVYHAVSREQIERYLHLVIHHLMSQLIEKSVATAGISLTDKEGLFVTNFYKYALIGTLLDWVKSDMKADYQELVVQLTSLIHDPLIGTLRGFASKNLSKPLK</sequence>
<name>A0A6N7X472_STRAY</name>
<dbReference type="RefSeq" id="WP_154454482.1">
    <property type="nucleotide sequence ID" value="NZ_JALFHL010000055.1"/>
</dbReference>
<feature type="domain" description="HTH tetR-type" evidence="3">
    <location>
        <begin position="3"/>
        <end position="63"/>
    </location>
</feature>
<dbReference type="InterPro" id="IPR009057">
    <property type="entry name" value="Homeodomain-like_sf"/>
</dbReference>
<dbReference type="InterPro" id="IPR050624">
    <property type="entry name" value="HTH-type_Tx_Regulator"/>
</dbReference>
<dbReference type="PANTHER" id="PTHR43479">
    <property type="entry name" value="ACREF/ENVCD OPERON REPRESSOR-RELATED"/>
    <property type="match status" value="1"/>
</dbReference>
<comment type="caution">
    <text evidence="4">The sequence shown here is derived from an EMBL/GenBank/DDBJ whole genome shotgun (WGS) entry which is preliminary data.</text>
</comment>
<dbReference type="PANTHER" id="PTHR43479:SF7">
    <property type="entry name" value="TETR-FAMILY TRANSCRIPTIONAL REGULATOR"/>
    <property type="match status" value="1"/>
</dbReference>
<proteinExistence type="predicted"/>
<dbReference type="Pfam" id="PF00440">
    <property type="entry name" value="TetR_N"/>
    <property type="match status" value="1"/>
</dbReference>
<dbReference type="Gene3D" id="1.10.357.10">
    <property type="entry name" value="Tetracycline Repressor, domain 2"/>
    <property type="match status" value="1"/>
</dbReference>
<evidence type="ECO:0000313" key="5">
    <source>
        <dbReference type="Proteomes" id="UP000471052"/>
    </source>
</evidence>
<protein>
    <submittedName>
        <fullName evidence="4">TetR family transcriptional regulator</fullName>
    </submittedName>
</protein>
<gene>
    <name evidence="4" type="ORF">FYJ82_02290</name>
</gene>
<keyword evidence="1 2" id="KW-0238">DNA-binding</keyword>
<dbReference type="PROSITE" id="PS50977">
    <property type="entry name" value="HTH_TETR_2"/>
    <property type="match status" value="1"/>
</dbReference>
<reference evidence="4 5" key="1">
    <citation type="submission" date="2019-08" db="EMBL/GenBank/DDBJ databases">
        <title>In-depth cultivation of the pig gut microbiome towards novel bacterial diversity and tailored functional studies.</title>
        <authorList>
            <person name="Wylensek D."/>
            <person name="Hitch T.C.A."/>
            <person name="Clavel T."/>
        </authorList>
    </citation>
    <scope>NUCLEOTIDE SEQUENCE [LARGE SCALE GENOMIC DNA]</scope>
    <source>
        <strain evidence="4 5">BL-178-WT-3A</strain>
    </source>
</reference>
<dbReference type="EMBL" id="VUNP01000006">
    <property type="protein sequence ID" value="MST53274.1"/>
    <property type="molecule type" value="Genomic_DNA"/>
</dbReference>
<evidence type="ECO:0000313" key="4">
    <source>
        <dbReference type="EMBL" id="MST53274.1"/>
    </source>
</evidence>